<name>A0ABW6VJL6_MICFU</name>
<sequence>MPHEPRRATTELLHLLRTTRRDWREGDILQVIRHLETLGWPWARILALLPRTAAETDSRPGDVIGAWRHPGQAVGQPPSKEYRAARQAMTHPT</sequence>
<evidence type="ECO:0000313" key="3">
    <source>
        <dbReference type="Proteomes" id="UP001602119"/>
    </source>
</evidence>
<organism evidence="2 3">
    <name type="scientific">Microtetraspora fusca</name>
    <dbReference type="NCBI Taxonomy" id="1997"/>
    <lineage>
        <taxon>Bacteria</taxon>
        <taxon>Bacillati</taxon>
        <taxon>Actinomycetota</taxon>
        <taxon>Actinomycetes</taxon>
        <taxon>Streptosporangiales</taxon>
        <taxon>Streptosporangiaceae</taxon>
        <taxon>Microtetraspora</taxon>
    </lineage>
</organism>
<comment type="caution">
    <text evidence="2">The sequence shown here is derived from an EMBL/GenBank/DDBJ whole genome shotgun (WGS) entry which is preliminary data.</text>
</comment>
<protein>
    <submittedName>
        <fullName evidence="2">Uncharacterized protein</fullName>
    </submittedName>
</protein>
<gene>
    <name evidence="2" type="ORF">ACFY05_42080</name>
</gene>
<keyword evidence="3" id="KW-1185">Reference proteome</keyword>
<reference evidence="2 3" key="1">
    <citation type="submission" date="2024-10" db="EMBL/GenBank/DDBJ databases">
        <title>The Natural Products Discovery Center: Release of the First 8490 Sequenced Strains for Exploring Actinobacteria Biosynthetic Diversity.</title>
        <authorList>
            <person name="Kalkreuter E."/>
            <person name="Kautsar S.A."/>
            <person name="Yang D."/>
            <person name="Bader C.D."/>
            <person name="Teijaro C.N."/>
            <person name="Fluegel L."/>
            <person name="Davis C.M."/>
            <person name="Simpson J.R."/>
            <person name="Lauterbach L."/>
            <person name="Steele A.D."/>
            <person name="Gui C."/>
            <person name="Meng S."/>
            <person name="Li G."/>
            <person name="Viehrig K."/>
            <person name="Ye F."/>
            <person name="Su P."/>
            <person name="Kiefer A.F."/>
            <person name="Nichols A."/>
            <person name="Cepeda A.J."/>
            <person name="Yan W."/>
            <person name="Fan B."/>
            <person name="Jiang Y."/>
            <person name="Adhikari A."/>
            <person name="Zheng C.-J."/>
            <person name="Schuster L."/>
            <person name="Cowan T.M."/>
            <person name="Smanski M.J."/>
            <person name="Chevrette M.G."/>
            <person name="De Carvalho L.P.S."/>
            <person name="Shen B."/>
        </authorList>
    </citation>
    <scope>NUCLEOTIDE SEQUENCE [LARGE SCALE GENOMIC DNA]</scope>
    <source>
        <strain evidence="2 3">NPDC001281</strain>
    </source>
</reference>
<proteinExistence type="predicted"/>
<accession>A0ABW6VJL6</accession>
<evidence type="ECO:0000313" key="2">
    <source>
        <dbReference type="EMBL" id="MFF4779425.1"/>
    </source>
</evidence>
<dbReference type="EMBL" id="JBIAXI010000049">
    <property type="protein sequence ID" value="MFF4779425.1"/>
    <property type="molecule type" value="Genomic_DNA"/>
</dbReference>
<dbReference type="Proteomes" id="UP001602119">
    <property type="component" value="Unassembled WGS sequence"/>
</dbReference>
<dbReference type="RefSeq" id="WP_387348190.1">
    <property type="nucleotide sequence ID" value="NZ_JBIAXI010000049.1"/>
</dbReference>
<evidence type="ECO:0000256" key="1">
    <source>
        <dbReference type="SAM" id="MobiDB-lite"/>
    </source>
</evidence>
<feature type="region of interest" description="Disordered" evidence="1">
    <location>
        <begin position="58"/>
        <end position="79"/>
    </location>
</feature>